<evidence type="ECO:0000256" key="5">
    <source>
        <dbReference type="ARBA" id="ARBA00022741"/>
    </source>
</evidence>
<feature type="region of interest" description="Disordered" evidence="17">
    <location>
        <begin position="1807"/>
        <end position="1827"/>
    </location>
</feature>
<keyword evidence="12" id="KW-0238">DNA-binding</keyword>
<dbReference type="NCBIfam" id="TIGR00630">
    <property type="entry name" value="uvra"/>
    <property type="match status" value="1"/>
</dbReference>
<protein>
    <recommendedName>
        <fullName evidence="15">UvrABC system protein A</fullName>
    </recommendedName>
    <alternativeName>
        <fullName evidence="16">Excinuclease ABC subunit A</fullName>
    </alternativeName>
</protein>
<keyword evidence="7" id="KW-0228">DNA excision</keyword>
<keyword evidence="4" id="KW-0677">Repeat</keyword>
<keyword evidence="9" id="KW-0862">Zinc</keyword>
<dbReference type="InterPro" id="IPR013815">
    <property type="entry name" value="ATP_grasp_subdomain_1"/>
</dbReference>
<name>A0A8J7SI95_9BACT</name>
<sequence length="1827" mass="200103">MIRIRNAEQHNLKGIDCDIPLGEITVVTGPSGSGKSSLAFHTLYAEGQRRYVETFSPYVRQFFDRMDKPRVGSVDGIPPAIAVEQKNNIRTTRSTVGTLTEVNDYLKIVFARMARAFDPETGEEIKPDTVDEIVSWAEENQPAENLMVVFAVPVPAGTQPAEFFTFLEQQAYLRVWINGQVLRCDEPPADGLELPENVYVVQDRVKVGARSRARLREALEAAFKLGKGECALVAGDELLRTFSNQWLNARTGEKLRPPSPGLFSFNHPLGACPTCRGFGRVIGIDLEKSVPDPSLSIAKGCVKPFQTARGAECQRDLIAACKSAGVDTKTPYAELSQDDKNWLMYGDEDGKAKRKTKRRGGWYGVKGFFDWLETKTYKMHVRIFLSQYKSYTTCGVCDGGRLQPEALVYSVAGKSLPELWAMPIKQLQSWLAELEISPSQLADRSLKHALDEFTSRLHYLVQTGLSYLTLDRPSRTLSGGEIERVNLTTCLGASLSNTLFVLDEPSVGLHPRDIAALIDVIQGLRDKGNTIVVVEHEEAIMKSADHLIDMGPAAGEGGGEICYAGPLKKNVKSLTMDFLSGKKQIATPESRRQPAGMMSLLGASCHHFVGVDVDFPLGVFCCITGVSGSGKSTLVHELLHQAVADKLNQPVSERQGFVRDLKGWESLKGIELIDQSALSKTPRSTPAVFMGVFAPIRQIFADSVDAVAQGVTPGFFSFNSGDGRCQRCMGNGFEKIEMQFLSDLYVTCPECAGRRYSKAAMDFRVPLGEAQIRYDIAEVLELTVAEALTIFAKPPAGCARKMVTQYRKICEGLATMADVGLGYLRLGQALNTLSGGESQRLKLAVQLAQSQKSESTLFILDEPTTGLHFEDVQRLLEVLQKLVDAGHSLLVIEHQMDVIKSADYIIDIGPGAGADGGRVVATGTPEEVAAGETETGKWLAEMLADKREQFKAKRARKNAAAGKMGAIEIHGAREHNLKNIDVTIPHDELVVVTGLSGSGKSTLAFDLVFAEGQRRFLDSMSPYARQFATQMEKPDVDRITGLPPTVAIEQRISQGGRKSTVATVTEIYHFLRLMYSKLGVQHCPESGQPVVSQTASAIRDTLRQLMKQGELVLTAPLLRGRKGFHTEYAERCAKLGYEEMLVDGELIRTEDFQPLARYKAHDIDVVVARTSQMSVTELGEAVDRALELGKGSCRSAVIDAGQLAPIQLGRDAMSSHSTAMLSEATGRSFEPLDPAHFSYNSPRGWCPSCRGYGEIPASQKNNKLDVAKFDSVLDAEVDEEKRMDKADSDELVTCPACEGARLREDARWVMVHGVSLPELSKLTVVDAGELVSQWKFGQREKLIARDILPEITQRLHFLDQVGLGYLQLGRSAVTLSGGEAQRIRLAAQLGSNLRGVLYVLDEPTIGLHPRDNVKLLDTLESLRAKGNSLLVVEHDEETIARASHVIELGPGAGINGGQLVKTHDVPGLVEEAAGKFTKRSIPTVKTKDAWLKVFGAHYNNLQDIDLRIPLGRLTVISGVSGCGKSSFMRGVLRPASLLNAKGAQKYTGEKYWSKLEGFEHIKTSFEVDQSPIGKTSRSCPATYVKILDDIRALYAQLPDARVRGFAAGRFSFNNGDGQCPECKGNGRVKLEMDFLPTTWIPCEVCDQMRYNSATLEVRYQGRSIGEVLQMSIAEAAEFFQKHNKLHRVLQLLCDTGLGYLKLGQPSPTLSGGEAQRIKLVSQLAKGRVKLTKQALVGKGNLYLIEEPSIGLHVQDVLRLIDVLQRLVDEGHTVVVIEHNVSIMQAADYMIDMGPEAGALGGKVVAQGTPQKVSKSKQSRTAPFLRGE</sequence>
<dbReference type="PANTHER" id="PTHR43152:SF3">
    <property type="entry name" value="UVRABC SYSTEM PROTEIN A"/>
    <property type="match status" value="1"/>
</dbReference>
<dbReference type="InterPro" id="IPR003439">
    <property type="entry name" value="ABC_transporter-like_ATP-bd"/>
</dbReference>
<dbReference type="EMBL" id="JAENIM010000021">
    <property type="protein sequence ID" value="MBK1790286.1"/>
    <property type="molecule type" value="Genomic_DNA"/>
</dbReference>
<comment type="subcellular location">
    <subcellularLocation>
        <location evidence="1">Cytoplasm</location>
    </subcellularLocation>
</comment>
<evidence type="ECO:0000256" key="7">
    <source>
        <dbReference type="ARBA" id="ARBA00022769"/>
    </source>
</evidence>
<evidence type="ECO:0000313" key="19">
    <source>
        <dbReference type="EMBL" id="MBK1790286.1"/>
    </source>
</evidence>
<evidence type="ECO:0000256" key="8">
    <source>
        <dbReference type="ARBA" id="ARBA00022771"/>
    </source>
</evidence>
<evidence type="ECO:0000256" key="6">
    <source>
        <dbReference type="ARBA" id="ARBA00022763"/>
    </source>
</evidence>
<feature type="domain" description="ABC transporter" evidence="18">
    <location>
        <begin position="1484"/>
        <end position="1825"/>
    </location>
</feature>
<dbReference type="PROSITE" id="PS50893">
    <property type="entry name" value="ABC_TRANSPORTER_2"/>
    <property type="match status" value="2"/>
</dbReference>
<evidence type="ECO:0000256" key="3">
    <source>
        <dbReference type="ARBA" id="ARBA00022723"/>
    </source>
</evidence>
<dbReference type="InterPro" id="IPR017871">
    <property type="entry name" value="ABC_transporter-like_CS"/>
</dbReference>
<dbReference type="GO" id="GO:0008270">
    <property type="term" value="F:zinc ion binding"/>
    <property type="evidence" value="ECO:0007669"/>
    <property type="project" value="UniProtKB-KW"/>
</dbReference>
<dbReference type="PANTHER" id="PTHR43152">
    <property type="entry name" value="UVRABC SYSTEM PROTEIN A"/>
    <property type="match status" value="1"/>
</dbReference>
<dbReference type="InterPro" id="IPR027417">
    <property type="entry name" value="P-loop_NTPase"/>
</dbReference>
<evidence type="ECO:0000256" key="12">
    <source>
        <dbReference type="ARBA" id="ARBA00023125"/>
    </source>
</evidence>
<evidence type="ECO:0000256" key="10">
    <source>
        <dbReference type="ARBA" id="ARBA00022840"/>
    </source>
</evidence>
<feature type="domain" description="ABC transporter" evidence="18">
    <location>
        <begin position="585"/>
        <end position="935"/>
    </location>
</feature>
<dbReference type="Pfam" id="PF17760">
    <property type="entry name" value="UvrA_inter"/>
    <property type="match status" value="2"/>
</dbReference>
<keyword evidence="5" id="KW-0547">Nucleotide-binding</keyword>
<evidence type="ECO:0000256" key="11">
    <source>
        <dbReference type="ARBA" id="ARBA00022881"/>
    </source>
</evidence>
<keyword evidence="6" id="KW-0227">DNA damage</keyword>
<dbReference type="Proteomes" id="UP000624703">
    <property type="component" value="Unassembled WGS sequence"/>
</dbReference>
<dbReference type="Gene3D" id="3.40.50.300">
    <property type="entry name" value="P-loop containing nucleotide triphosphate hydrolases"/>
    <property type="match status" value="5"/>
</dbReference>
<dbReference type="InterPro" id="IPR003593">
    <property type="entry name" value="AAA+_ATPase"/>
</dbReference>
<accession>A0A8J7SI95</accession>
<evidence type="ECO:0000256" key="2">
    <source>
        <dbReference type="ARBA" id="ARBA00022490"/>
    </source>
</evidence>
<keyword evidence="11" id="KW-0267">Excision nuclease</keyword>
<dbReference type="InterPro" id="IPR041552">
    <property type="entry name" value="UvrA_DNA-bd"/>
</dbReference>
<evidence type="ECO:0000256" key="1">
    <source>
        <dbReference type="ARBA" id="ARBA00004496"/>
    </source>
</evidence>
<dbReference type="Gene3D" id="1.20.1580.10">
    <property type="entry name" value="ABC transporter ATPase like domain"/>
    <property type="match status" value="3"/>
</dbReference>
<dbReference type="InterPro" id="IPR041102">
    <property type="entry name" value="UvrA_inter"/>
</dbReference>
<evidence type="ECO:0000259" key="18">
    <source>
        <dbReference type="PROSITE" id="PS50893"/>
    </source>
</evidence>
<dbReference type="GO" id="GO:0016887">
    <property type="term" value="F:ATP hydrolysis activity"/>
    <property type="evidence" value="ECO:0007669"/>
    <property type="project" value="InterPro"/>
</dbReference>
<dbReference type="SMART" id="SM00382">
    <property type="entry name" value="AAA"/>
    <property type="match status" value="3"/>
</dbReference>
<dbReference type="PROSITE" id="PS00211">
    <property type="entry name" value="ABC_TRANSPORTER_1"/>
    <property type="match status" value="3"/>
</dbReference>
<proteinExistence type="inferred from homology"/>
<organism evidence="19 20">
    <name type="scientific">Persicirhabdus sediminis</name>
    <dbReference type="NCBI Taxonomy" id="454144"/>
    <lineage>
        <taxon>Bacteria</taxon>
        <taxon>Pseudomonadati</taxon>
        <taxon>Verrucomicrobiota</taxon>
        <taxon>Verrucomicrobiia</taxon>
        <taxon>Verrucomicrobiales</taxon>
        <taxon>Verrucomicrobiaceae</taxon>
        <taxon>Persicirhabdus</taxon>
    </lineage>
</organism>
<comment type="caution">
    <text evidence="19">The sequence shown here is derived from an EMBL/GenBank/DDBJ whole genome shotgun (WGS) entry which is preliminary data.</text>
</comment>
<evidence type="ECO:0000256" key="9">
    <source>
        <dbReference type="ARBA" id="ARBA00022833"/>
    </source>
</evidence>
<reference evidence="19" key="1">
    <citation type="submission" date="2021-01" db="EMBL/GenBank/DDBJ databases">
        <title>Modified the classification status of verrucomicrobia.</title>
        <authorList>
            <person name="Feng X."/>
        </authorList>
    </citation>
    <scope>NUCLEOTIDE SEQUENCE</scope>
    <source>
        <strain evidence="19">_KCTC 22039</strain>
    </source>
</reference>
<keyword evidence="13" id="KW-0234">DNA repair</keyword>
<dbReference type="GO" id="GO:0004518">
    <property type="term" value="F:nuclease activity"/>
    <property type="evidence" value="ECO:0007669"/>
    <property type="project" value="UniProtKB-KW"/>
</dbReference>
<dbReference type="Gene3D" id="3.30.1490.20">
    <property type="entry name" value="ATP-grasp fold, A domain"/>
    <property type="match status" value="1"/>
</dbReference>
<dbReference type="Pfam" id="PF17755">
    <property type="entry name" value="UvrA_DNA-bind"/>
    <property type="match status" value="1"/>
</dbReference>
<keyword evidence="2" id="KW-0963">Cytoplasm</keyword>
<evidence type="ECO:0000313" key="20">
    <source>
        <dbReference type="Proteomes" id="UP000624703"/>
    </source>
</evidence>
<dbReference type="GO" id="GO:0005524">
    <property type="term" value="F:ATP binding"/>
    <property type="evidence" value="ECO:0007669"/>
    <property type="project" value="UniProtKB-KW"/>
</dbReference>
<evidence type="ECO:0000256" key="16">
    <source>
        <dbReference type="ARBA" id="ARBA00042156"/>
    </source>
</evidence>
<dbReference type="GO" id="GO:0009380">
    <property type="term" value="C:excinuclease repair complex"/>
    <property type="evidence" value="ECO:0007669"/>
    <property type="project" value="InterPro"/>
</dbReference>
<evidence type="ECO:0000256" key="17">
    <source>
        <dbReference type="SAM" id="MobiDB-lite"/>
    </source>
</evidence>
<dbReference type="Gene3D" id="1.10.8.280">
    <property type="entry name" value="ABC transporter ATPase domain-like"/>
    <property type="match status" value="1"/>
</dbReference>
<keyword evidence="8" id="KW-0863">Zinc-finger</keyword>
<evidence type="ECO:0000256" key="15">
    <source>
        <dbReference type="ARBA" id="ARBA00039316"/>
    </source>
</evidence>
<keyword evidence="3" id="KW-0479">Metal-binding</keyword>
<dbReference type="GO" id="GO:0005737">
    <property type="term" value="C:cytoplasm"/>
    <property type="evidence" value="ECO:0007669"/>
    <property type="project" value="UniProtKB-SubCell"/>
</dbReference>
<keyword evidence="10" id="KW-0067">ATP-binding</keyword>
<dbReference type="InterPro" id="IPR004602">
    <property type="entry name" value="UvrA"/>
</dbReference>
<gene>
    <name evidence="19" type="primary">uvrA</name>
    <name evidence="19" type="ORF">JIN82_03840</name>
</gene>
<evidence type="ECO:0000256" key="4">
    <source>
        <dbReference type="ARBA" id="ARBA00022737"/>
    </source>
</evidence>
<dbReference type="GO" id="GO:0003677">
    <property type="term" value="F:DNA binding"/>
    <property type="evidence" value="ECO:0007669"/>
    <property type="project" value="UniProtKB-KW"/>
</dbReference>
<dbReference type="SUPFAM" id="SSF52540">
    <property type="entry name" value="P-loop containing nucleoside triphosphate hydrolases"/>
    <property type="match status" value="4"/>
</dbReference>
<keyword evidence="20" id="KW-1185">Reference proteome</keyword>
<comment type="similarity">
    <text evidence="14">Belongs to the ABC transporter superfamily. UvrA family.</text>
</comment>
<evidence type="ECO:0000256" key="13">
    <source>
        <dbReference type="ARBA" id="ARBA00023204"/>
    </source>
</evidence>
<evidence type="ECO:0000256" key="14">
    <source>
        <dbReference type="ARBA" id="ARBA00038000"/>
    </source>
</evidence>
<dbReference type="GO" id="GO:0006289">
    <property type="term" value="P:nucleotide-excision repair"/>
    <property type="evidence" value="ECO:0007669"/>
    <property type="project" value="InterPro"/>
</dbReference>